<accession>A0A5K7Z235</accession>
<sequence>MAIEIVLVADPWPPFNIKIGSNQEGYIVDIARTVFEAHGHSVTYINVPWKRAISGTLSGQYTGAIGASKEDGKGLVFPDEELARNILSFYVRKDCQWQFEGSSSLANITIGVIDGYDYRKWLNDYIEKYACDEKRVQVVSGSNPLQQNLRKMLCKRIDVVVGNEAAIRYTAKEIEVIDSIKAAGYDLEQAYIYIAFSPVLPESSLLAQQLSNGIVKLRKSGQLKIILDRYGLLDWK</sequence>
<dbReference type="OrthoDB" id="5421182at2"/>
<dbReference type="RefSeq" id="WP_155303722.1">
    <property type="nucleotide sequence ID" value="NZ_AP021875.1"/>
</dbReference>
<keyword evidence="2" id="KW-1185">Reference proteome</keyword>
<dbReference type="SUPFAM" id="SSF53850">
    <property type="entry name" value="Periplasmic binding protein-like II"/>
    <property type="match status" value="1"/>
</dbReference>
<dbReference type="EMBL" id="AP021875">
    <property type="protein sequence ID" value="BBO74720.1"/>
    <property type="molecule type" value="Genomic_DNA"/>
</dbReference>
<proteinExistence type="predicted"/>
<dbReference type="KEGG" id="dwd:DSCW_21370"/>
<evidence type="ECO:0000313" key="1">
    <source>
        <dbReference type="EMBL" id="BBO74720.1"/>
    </source>
</evidence>
<dbReference type="AlphaFoldDB" id="A0A5K7Z235"/>
<reference evidence="1 2" key="1">
    <citation type="submission" date="2019-11" db="EMBL/GenBank/DDBJ databases">
        <title>Comparative genomics of hydrocarbon-degrading Desulfosarcina strains.</title>
        <authorList>
            <person name="Watanabe M."/>
            <person name="Kojima H."/>
            <person name="Fukui M."/>
        </authorList>
    </citation>
    <scope>NUCLEOTIDE SEQUENCE [LARGE SCALE GENOMIC DNA]</scope>
    <source>
        <strain evidence="1 2">PP31</strain>
    </source>
</reference>
<name>A0A5K7Z235_9BACT</name>
<dbReference type="PANTHER" id="PTHR35936">
    <property type="entry name" value="MEMBRANE-BOUND LYTIC MUREIN TRANSGLYCOSYLASE F"/>
    <property type="match status" value="1"/>
</dbReference>
<protein>
    <submittedName>
        <fullName evidence="1">Amino acid ABC transporter substrate-binding protein</fullName>
    </submittedName>
</protein>
<dbReference type="Proteomes" id="UP000427769">
    <property type="component" value="Chromosome"/>
</dbReference>
<organism evidence="1 2">
    <name type="scientific">Desulfosarcina widdelii</name>
    <dbReference type="NCBI Taxonomy" id="947919"/>
    <lineage>
        <taxon>Bacteria</taxon>
        <taxon>Pseudomonadati</taxon>
        <taxon>Thermodesulfobacteriota</taxon>
        <taxon>Desulfobacteria</taxon>
        <taxon>Desulfobacterales</taxon>
        <taxon>Desulfosarcinaceae</taxon>
        <taxon>Desulfosarcina</taxon>
    </lineage>
</organism>
<gene>
    <name evidence="1" type="ORF">DSCW_21370</name>
</gene>
<dbReference type="Gene3D" id="3.40.190.10">
    <property type="entry name" value="Periplasmic binding protein-like II"/>
    <property type="match status" value="2"/>
</dbReference>
<evidence type="ECO:0000313" key="2">
    <source>
        <dbReference type="Proteomes" id="UP000427769"/>
    </source>
</evidence>
<dbReference type="PANTHER" id="PTHR35936:SF25">
    <property type="entry name" value="ABC TRANSPORTER SUBSTRATE-BINDING PROTEIN"/>
    <property type="match status" value="1"/>
</dbReference>